<dbReference type="KEGG" id="sdd:D9753_04080"/>
<dbReference type="Gene3D" id="3.60.40.10">
    <property type="entry name" value="PPM-type phosphatase domain"/>
    <property type="match status" value="1"/>
</dbReference>
<dbReference type="InterPro" id="IPR001932">
    <property type="entry name" value="PPM-type_phosphatase-like_dom"/>
</dbReference>
<protein>
    <submittedName>
        <fullName evidence="3">Serine/threonine-protein phosphatase</fullName>
    </submittedName>
</protein>
<dbReference type="SMART" id="SM00331">
    <property type="entry name" value="PP2C_SIG"/>
    <property type="match status" value="1"/>
</dbReference>
<evidence type="ECO:0000256" key="1">
    <source>
        <dbReference type="ARBA" id="ARBA00022801"/>
    </source>
</evidence>
<evidence type="ECO:0000259" key="2">
    <source>
        <dbReference type="SMART" id="SM00331"/>
    </source>
</evidence>
<keyword evidence="4" id="KW-1185">Reference proteome</keyword>
<proteinExistence type="predicted"/>
<dbReference type="SUPFAM" id="SSF55781">
    <property type="entry name" value="GAF domain-like"/>
    <property type="match status" value="1"/>
</dbReference>
<dbReference type="InterPro" id="IPR052016">
    <property type="entry name" value="Bact_Sigma-Reg"/>
</dbReference>
<dbReference type="EMBL" id="CP033073">
    <property type="protein sequence ID" value="AYN43477.1"/>
    <property type="molecule type" value="Genomic_DNA"/>
</dbReference>
<organism evidence="3 4">
    <name type="scientific">Streptomyces dangxiongensis</name>
    <dbReference type="NCBI Taxonomy" id="1442032"/>
    <lineage>
        <taxon>Bacteria</taxon>
        <taxon>Bacillati</taxon>
        <taxon>Actinomycetota</taxon>
        <taxon>Actinomycetes</taxon>
        <taxon>Kitasatosporales</taxon>
        <taxon>Streptomycetaceae</taxon>
        <taxon>Streptomyces</taxon>
    </lineage>
</organism>
<dbReference type="InterPro" id="IPR036457">
    <property type="entry name" value="PPM-type-like_dom_sf"/>
</dbReference>
<dbReference type="GO" id="GO:0016791">
    <property type="term" value="F:phosphatase activity"/>
    <property type="evidence" value="ECO:0007669"/>
    <property type="project" value="TreeGrafter"/>
</dbReference>
<dbReference type="Pfam" id="PF07228">
    <property type="entry name" value="SpoIIE"/>
    <property type="match status" value="1"/>
</dbReference>
<dbReference type="SUPFAM" id="SSF81606">
    <property type="entry name" value="PP2C-like"/>
    <property type="match status" value="1"/>
</dbReference>
<accession>A0A3G2JRQ9</accession>
<evidence type="ECO:0000313" key="3">
    <source>
        <dbReference type="EMBL" id="AYN43477.1"/>
    </source>
</evidence>
<dbReference type="RefSeq" id="WP_121790892.1">
    <property type="nucleotide sequence ID" value="NZ_CP033073.1"/>
</dbReference>
<keyword evidence="1" id="KW-0378">Hydrolase</keyword>
<dbReference type="OrthoDB" id="4935951at2"/>
<evidence type="ECO:0000313" key="4">
    <source>
        <dbReference type="Proteomes" id="UP000268329"/>
    </source>
</evidence>
<dbReference type="AlphaFoldDB" id="A0A3G2JRQ9"/>
<gene>
    <name evidence="3" type="ORF">D9753_04080</name>
</gene>
<dbReference type="InterPro" id="IPR029016">
    <property type="entry name" value="GAF-like_dom_sf"/>
</dbReference>
<name>A0A3G2JRQ9_9ACTN</name>
<dbReference type="PANTHER" id="PTHR43156">
    <property type="entry name" value="STAGE II SPORULATION PROTEIN E-RELATED"/>
    <property type="match status" value="1"/>
</dbReference>
<feature type="domain" description="PPM-type phosphatase" evidence="2">
    <location>
        <begin position="172"/>
        <end position="387"/>
    </location>
</feature>
<dbReference type="PANTHER" id="PTHR43156:SF2">
    <property type="entry name" value="STAGE II SPORULATION PROTEIN E"/>
    <property type="match status" value="1"/>
</dbReference>
<reference evidence="3 4" key="1">
    <citation type="submission" date="2018-10" db="EMBL/GenBank/DDBJ databases">
        <title>The genome of Streptomyces dangxiongensis Z022.</title>
        <authorList>
            <person name="Zhang B."/>
        </authorList>
    </citation>
    <scope>NUCLEOTIDE SEQUENCE [LARGE SCALE GENOMIC DNA]</scope>
    <source>
        <strain evidence="3 4">Z022</strain>
    </source>
</reference>
<dbReference type="Proteomes" id="UP000268329">
    <property type="component" value="Chromosome"/>
</dbReference>
<dbReference type="Gene3D" id="3.30.450.40">
    <property type="match status" value="1"/>
</dbReference>
<sequence length="421" mass="45414">MLAGLLAESHVLSFERLPSRVAEHAATAGFSHVLIYLGDLRRDALRLLTGRGLDAHAGAPEGKAVLSVEGTVAGRAFQYGRVVPAADTGDGVPGWWLPLLDGTERLGVLHLASAEDGEDVRQDMLALASLVAMLVAGSRDTSDSYARLTRIRPMNIAAEMQWTLMPPRTYADSRVVIGAVMEPAYEVSGDAYDYATAADVVHLSIFDAMGHDTSAGLTAALAMGACRNHRRQGTGLGDLGDAIERVLIEQFGRSRFVTGVLADLDTSTGMLTWVNRGHHPPVVIRDGRWSTLLRCPPAHPLGTDLRLPSTLCREQLQPGDRLVLYTDGITEARVPGGEEFGLARFVDFLVRHHIDGLSVPETLRRLIQAHLHHSRLRDDATILLCEWLGPRVDATTDSAALAGVPDAMTADWPGVAGQENR</sequence>